<dbReference type="InterPro" id="IPR013785">
    <property type="entry name" value="Aldolase_TIM"/>
</dbReference>
<comment type="catalytic activity">
    <reaction evidence="6">
        <text>glycolate + O2 = glyoxylate + H2O2</text>
        <dbReference type="Rhea" id="RHEA:25311"/>
        <dbReference type="ChEBI" id="CHEBI:15379"/>
        <dbReference type="ChEBI" id="CHEBI:16240"/>
        <dbReference type="ChEBI" id="CHEBI:29805"/>
        <dbReference type="ChEBI" id="CHEBI:36655"/>
        <dbReference type="EC" id="1.1.3.15"/>
    </reaction>
    <physiologicalReaction direction="left-to-right" evidence="6">
        <dbReference type="Rhea" id="RHEA:25312"/>
    </physiologicalReaction>
</comment>
<evidence type="ECO:0000256" key="1">
    <source>
        <dbReference type="ARBA" id="ARBA00001917"/>
    </source>
</evidence>
<organism evidence="8 9">
    <name type="scientific">Brassica carinata</name>
    <name type="common">Ethiopian mustard</name>
    <name type="synonym">Abyssinian cabbage</name>
    <dbReference type="NCBI Taxonomy" id="52824"/>
    <lineage>
        <taxon>Eukaryota</taxon>
        <taxon>Viridiplantae</taxon>
        <taxon>Streptophyta</taxon>
        <taxon>Embryophyta</taxon>
        <taxon>Tracheophyta</taxon>
        <taxon>Spermatophyta</taxon>
        <taxon>Magnoliopsida</taxon>
        <taxon>eudicotyledons</taxon>
        <taxon>Gunneridae</taxon>
        <taxon>Pentapetalae</taxon>
        <taxon>rosids</taxon>
        <taxon>malvids</taxon>
        <taxon>Brassicales</taxon>
        <taxon>Brassicaceae</taxon>
        <taxon>Brassiceae</taxon>
        <taxon>Brassica</taxon>
    </lineage>
</organism>
<proteinExistence type="predicted"/>
<comment type="caution">
    <text evidence="8">The sequence shown here is derived from an EMBL/GenBank/DDBJ whole genome shotgun (WGS) entry which is preliminary data.</text>
</comment>
<dbReference type="GO" id="GO:0009854">
    <property type="term" value="P:oxidative photosynthetic carbon pathway"/>
    <property type="evidence" value="ECO:0007669"/>
    <property type="project" value="UniProtKB-KW"/>
</dbReference>
<dbReference type="Proteomes" id="UP000886595">
    <property type="component" value="Unassembled WGS sequence"/>
</dbReference>
<evidence type="ECO:0000313" key="8">
    <source>
        <dbReference type="EMBL" id="KAG2322798.1"/>
    </source>
</evidence>
<keyword evidence="4" id="KW-0285">Flavoprotein</keyword>
<dbReference type="AlphaFoldDB" id="A0A8X7W677"/>
<gene>
    <name evidence="8" type="ORF">Bca52824_016011</name>
</gene>
<evidence type="ECO:0000259" key="7">
    <source>
        <dbReference type="Pfam" id="PF01070"/>
    </source>
</evidence>
<name>A0A8X7W677_BRACI</name>
<evidence type="ECO:0000313" key="9">
    <source>
        <dbReference type="Proteomes" id="UP000886595"/>
    </source>
</evidence>
<dbReference type="GO" id="GO:0003973">
    <property type="term" value="F:(S)-2-hydroxy-acid oxidase activity"/>
    <property type="evidence" value="ECO:0007669"/>
    <property type="project" value="UniProtKB-EC"/>
</dbReference>
<sequence>MVAPTAMQKMAHPEGCNITKLLLQTLSSWATSSVEEVASRGPGIRFFQLYVSSMSRYICHSDF</sequence>
<evidence type="ECO:0000256" key="2">
    <source>
        <dbReference type="ARBA" id="ARBA00004923"/>
    </source>
</evidence>
<evidence type="ECO:0000256" key="6">
    <source>
        <dbReference type="ARBA" id="ARBA00036241"/>
    </source>
</evidence>
<protein>
    <recommendedName>
        <fullName evidence="7">FMN-dependent dehydrogenase domain-containing protein</fullName>
    </recommendedName>
</protein>
<dbReference type="Gene3D" id="3.20.20.70">
    <property type="entry name" value="Aldolase class I"/>
    <property type="match status" value="1"/>
</dbReference>
<dbReference type="InterPro" id="IPR000262">
    <property type="entry name" value="FMN-dep_DH"/>
</dbReference>
<comment type="pathway">
    <text evidence="2">Photosynthesis; photorespiration; glycine from 2-phosphoglycolate: step 2/3.</text>
</comment>
<accession>A0A8X7W677</accession>
<evidence type="ECO:0000256" key="3">
    <source>
        <dbReference type="ARBA" id="ARBA00022594"/>
    </source>
</evidence>
<dbReference type="PANTHER" id="PTHR10578">
    <property type="entry name" value="S -2-HYDROXY-ACID OXIDASE-RELATED"/>
    <property type="match status" value="1"/>
</dbReference>
<keyword evidence="3" id="KW-0323">Glycolate pathway</keyword>
<keyword evidence="9" id="KW-1185">Reference proteome</keyword>
<comment type="cofactor">
    <cofactor evidence="1">
        <name>FMN</name>
        <dbReference type="ChEBI" id="CHEBI:58210"/>
    </cofactor>
</comment>
<reference evidence="8 9" key="1">
    <citation type="submission" date="2020-02" db="EMBL/GenBank/DDBJ databases">
        <authorList>
            <person name="Ma Q."/>
            <person name="Huang Y."/>
            <person name="Song X."/>
            <person name="Pei D."/>
        </authorList>
    </citation>
    <scope>NUCLEOTIDE SEQUENCE [LARGE SCALE GENOMIC DNA]</scope>
    <source>
        <strain evidence="8">Sxm20200214</strain>
        <tissue evidence="8">Leaf</tissue>
    </source>
</reference>
<dbReference type="EMBL" id="JAAMPC010000003">
    <property type="protein sequence ID" value="KAG2322798.1"/>
    <property type="molecule type" value="Genomic_DNA"/>
</dbReference>
<evidence type="ECO:0000256" key="5">
    <source>
        <dbReference type="ARBA" id="ARBA00022643"/>
    </source>
</evidence>
<keyword evidence="5" id="KW-0288">FMN</keyword>
<evidence type="ECO:0000256" key="4">
    <source>
        <dbReference type="ARBA" id="ARBA00022630"/>
    </source>
</evidence>
<dbReference type="PANTHER" id="PTHR10578:SF107">
    <property type="entry name" value="2-HYDROXYACID OXIDASE 1"/>
    <property type="match status" value="1"/>
</dbReference>
<dbReference type="Pfam" id="PF01070">
    <property type="entry name" value="FMN_dh"/>
    <property type="match status" value="1"/>
</dbReference>
<feature type="domain" description="FMN-dependent dehydrogenase" evidence="7">
    <location>
        <begin position="1"/>
        <end position="54"/>
    </location>
</feature>
<dbReference type="OrthoDB" id="1689699at2759"/>